<evidence type="ECO:0000256" key="1">
    <source>
        <dbReference type="ARBA" id="ARBA00004127"/>
    </source>
</evidence>
<dbReference type="InterPro" id="IPR051689">
    <property type="entry name" value="Sterol_desaturase/TMEM195"/>
</dbReference>
<name>A0A1B1AGR9_9PROT</name>
<dbReference type="GO" id="GO:0016020">
    <property type="term" value="C:membrane"/>
    <property type="evidence" value="ECO:0007669"/>
    <property type="project" value="GOC"/>
</dbReference>
<reference evidence="9 10" key="1">
    <citation type="submission" date="2015-11" db="EMBL/GenBank/DDBJ databases">
        <title>Whole-Genome Sequence of Candidatus Oderbacter manganicum from the National Park Lower Oder Valley, Germany.</title>
        <authorList>
            <person name="Braun B."/>
            <person name="Liere K."/>
            <person name="Szewzyk U."/>
        </authorList>
    </citation>
    <scope>NUCLEOTIDE SEQUENCE [LARGE SCALE GENOMIC DNA]</scope>
    <source>
        <strain evidence="9 10">OTSz_A_272</strain>
    </source>
</reference>
<evidence type="ECO:0000256" key="6">
    <source>
        <dbReference type="ARBA" id="ARBA00023136"/>
    </source>
</evidence>
<evidence type="ECO:0000256" key="7">
    <source>
        <dbReference type="SAM" id="Phobius"/>
    </source>
</evidence>
<keyword evidence="2 7" id="KW-0812">Transmembrane</keyword>
<protein>
    <recommendedName>
        <fullName evidence="8">Fatty acid hydroxylase domain-containing protein</fullName>
    </recommendedName>
</protein>
<dbReference type="STRING" id="1759059.ATE48_07340"/>
<evidence type="ECO:0000256" key="4">
    <source>
        <dbReference type="ARBA" id="ARBA00023002"/>
    </source>
</evidence>
<comment type="subcellular location">
    <subcellularLocation>
        <location evidence="1">Endomembrane system</location>
        <topology evidence="1">Multi-pass membrane protein</topology>
    </subcellularLocation>
</comment>
<feature type="transmembrane region" description="Helical" evidence="7">
    <location>
        <begin position="81"/>
        <end position="100"/>
    </location>
</feature>
<dbReference type="InterPro" id="IPR006694">
    <property type="entry name" value="Fatty_acid_hydroxylase"/>
</dbReference>
<proteinExistence type="predicted"/>
<sequence>MSVQQAMDLPIELISIGLFFSMMAIELVAIFVFRAKGAYVAKDSALGIFLGLMSLPANALTAFITFGLLSLAMPFQLANLPLNWAMFALCFVLDDLRFYIHHRIAHRCRWVWAMHVVHHSSTQYNLAVALRQSWTKHFTGTMLLKIPLVLIGFDPLLVTFCGVVNATYQFFLHTEAVGKMPRWFEAIFNTPSHHRVHHGANPRYLDANYAGTLIIWDRLFGTFVAEEAADPPIYGLVKNVESYNPITILFHEYASLTRDAFQRGLTFGQRLLYVFAPPGWSHDNSRQTSETIMREAGIIRPRGPNRLHSRPAE</sequence>
<evidence type="ECO:0000256" key="5">
    <source>
        <dbReference type="ARBA" id="ARBA00023098"/>
    </source>
</evidence>
<evidence type="ECO:0000313" key="10">
    <source>
        <dbReference type="Proteomes" id="UP000092498"/>
    </source>
</evidence>
<dbReference type="Pfam" id="PF04116">
    <property type="entry name" value="FA_hydroxylase"/>
    <property type="match status" value="1"/>
</dbReference>
<dbReference type="Proteomes" id="UP000092498">
    <property type="component" value="Chromosome"/>
</dbReference>
<dbReference type="GO" id="GO:0008610">
    <property type="term" value="P:lipid biosynthetic process"/>
    <property type="evidence" value="ECO:0007669"/>
    <property type="project" value="InterPro"/>
</dbReference>
<keyword evidence="4" id="KW-0560">Oxidoreductase</keyword>
<dbReference type="GO" id="GO:0012505">
    <property type="term" value="C:endomembrane system"/>
    <property type="evidence" value="ECO:0007669"/>
    <property type="project" value="UniProtKB-SubCell"/>
</dbReference>
<keyword evidence="6 7" id="KW-0472">Membrane</keyword>
<accession>A0A1B1AGR9</accession>
<dbReference type="PANTHER" id="PTHR21624:SF1">
    <property type="entry name" value="ALKYLGLYCEROL MONOOXYGENASE"/>
    <property type="match status" value="1"/>
</dbReference>
<dbReference type="KEGG" id="cbot:ATE48_07340"/>
<evidence type="ECO:0000313" key="9">
    <source>
        <dbReference type="EMBL" id="ANP45745.1"/>
    </source>
</evidence>
<dbReference type="InParanoid" id="A0A1B1AGR9"/>
<feature type="domain" description="Fatty acid hydroxylase" evidence="8">
    <location>
        <begin position="87"/>
        <end position="222"/>
    </location>
</feature>
<feature type="transmembrane region" description="Helical" evidence="7">
    <location>
        <begin position="45"/>
        <end position="69"/>
    </location>
</feature>
<organism evidence="9 10">
    <name type="scientific">Candidatus Viadribacter manganicus</name>
    <dbReference type="NCBI Taxonomy" id="1759059"/>
    <lineage>
        <taxon>Bacteria</taxon>
        <taxon>Pseudomonadati</taxon>
        <taxon>Pseudomonadota</taxon>
        <taxon>Alphaproteobacteria</taxon>
        <taxon>Hyphomonadales</taxon>
        <taxon>Hyphomonadaceae</taxon>
        <taxon>Candidatus Viadribacter</taxon>
    </lineage>
</organism>
<keyword evidence="5" id="KW-0443">Lipid metabolism</keyword>
<keyword evidence="3 7" id="KW-1133">Transmembrane helix</keyword>
<keyword evidence="10" id="KW-1185">Reference proteome</keyword>
<dbReference type="EMBL" id="CP013244">
    <property type="protein sequence ID" value="ANP45745.1"/>
    <property type="molecule type" value="Genomic_DNA"/>
</dbReference>
<feature type="transmembrane region" description="Helical" evidence="7">
    <location>
        <begin position="13"/>
        <end position="33"/>
    </location>
</feature>
<dbReference type="RefSeq" id="WP_066769579.1">
    <property type="nucleotide sequence ID" value="NZ_CP013244.1"/>
</dbReference>
<dbReference type="GO" id="GO:0050479">
    <property type="term" value="F:glyceryl-ether monooxygenase activity"/>
    <property type="evidence" value="ECO:0007669"/>
    <property type="project" value="TreeGrafter"/>
</dbReference>
<evidence type="ECO:0000259" key="8">
    <source>
        <dbReference type="Pfam" id="PF04116"/>
    </source>
</evidence>
<dbReference type="GO" id="GO:0006643">
    <property type="term" value="P:membrane lipid metabolic process"/>
    <property type="evidence" value="ECO:0007669"/>
    <property type="project" value="TreeGrafter"/>
</dbReference>
<dbReference type="AlphaFoldDB" id="A0A1B1AGR9"/>
<evidence type="ECO:0000256" key="3">
    <source>
        <dbReference type="ARBA" id="ARBA00022989"/>
    </source>
</evidence>
<evidence type="ECO:0000256" key="2">
    <source>
        <dbReference type="ARBA" id="ARBA00022692"/>
    </source>
</evidence>
<gene>
    <name evidence="9" type="ORF">ATE48_07340</name>
</gene>
<dbReference type="PANTHER" id="PTHR21624">
    <property type="entry name" value="STEROL DESATURASE-RELATED PROTEIN"/>
    <property type="match status" value="1"/>
</dbReference>
<dbReference type="GO" id="GO:0005506">
    <property type="term" value="F:iron ion binding"/>
    <property type="evidence" value="ECO:0007669"/>
    <property type="project" value="InterPro"/>
</dbReference>